<dbReference type="Gene3D" id="3.40.50.150">
    <property type="entry name" value="Vaccinia Virus protein VP39"/>
    <property type="match status" value="1"/>
</dbReference>
<evidence type="ECO:0000256" key="4">
    <source>
        <dbReference type="ARBA" id="ARBA00022691"/>
    </source>
</evidence>
<gene>
    <name evidence="7" type="ORF">GA0074695_5879</name>
</gene>
<comment type="similarity">
    <text evidence="6">Belongs to the class I-like SAM-binding methyltransferase superfamily. C5-methyltransferase family.</text>
</comment>
<dbReference type="GO" id="GO:0032259">
    <property type="term" value="P:methylation"/>
    <property type="evidence" value="ECO:0007669"/>
    <property type="project" value="UniProtKB-KW"/>
</dbReference>
<dbReference type="PROSITE" id="PS51679">
    <property type="entry name" value="SAM_MT_C5"/>
    <property type="match status" value="1"/>
</dbReference>
<dbReference type="InterPro" id="IPR001525">
    <property type="entry name" value="C5_MeTfrase"/>
</dbReference>
<keyword evidence="4 6" id="KW-0949">S-adenosyl-L-methionine</keyword>
<keyword evidence="3 6" id="KW-0808">Transferase</keyword>
<organism evidence="7 8">
    <name type="scientific">Micromonospora viridifaciens</name>
    <dbReference type="NCBI Taxonomy" id="1881"/>
    <lineage>
        <taxon>Bacteria</taxon>
        <taxon>Bacillati</taxon>
        <taxon>Actinomycetota</taxon>
        <taxon>Actinomycetes</taxon>
        <taxon>Micromonosporales</taxon>
        <taxon>Micromonosporaceae</taxon>
        <taxon>Micromonospora</taxon>
    </lineage>
</organism>
<dbReference type="SUPFAM" id="SSF53335">
    <property type="entry name" value="S-adenosyl-L-methionine-dependent methyltransferases"/>
    <property type="match status" value="1"/>
</dbReference>
<evidence type="ECO:0000313" key="8">
    <source>
        <dbReference type="Proteomes" id="UP000198242"/>
    </source>
</evidence>
<dbReference type="InterPro" id="IPR018117">
    <property type="entry name" value="C5_DNA_meth_AS"/>
</dbReference>
<protein>
    <recommendedName>
        <fullName evidence="1">DNA (cytosine-5-)-methyltransferase</fullName>
        <ecNumber evidence="1">2.1.1.37</ecNumber>
    </recommendedName>
</protein>
<dbReference type="Proteomes" id="UP000198242">
    <property type="component" value="Chromosome I"/>
</dbReference>
<dbReference type="EMBL" id="LT607411">
    <property type="protein sequence ID" value="SCF34710.1"/>
    <property type="molecule type" value="Genomic_DNA"/>
</dbReference>
<evidence type="ECO:0000256" key="1">
    <source>
        <dbReference type="ARBA" id="ARBA00011975"/>
    </source>
</evidence>
<keyword evidence="8" id="KW-1185">Reference proteome</keyword>
<dbReference type="RefSeq" id="WP_197698317.1">
    <property type="nucleotide sequence ID" value="NZ_LT607411.1"/>
</dbReference>
<dbReference type="PROSITE" id="PS00094">
    <property type="entry name" value="C5_MTASE_1"/>
    <property type="match status" value="1"/>
</dbReference>
<dbReference type="AlphaFoldDB" id="A0A1C4ZNS5"/>
<dbReference type="PANTHER" id="PTHR10629:SF52">
    <property type="entry name" value="DNA (CYTOSINE-5)-METHYLTRANSFERASE 1"/>
    <property type="match status" value="1"/>
</dbReference>
<accession>A0A1C4ZNS5</accession>
<feature type="active site" evidence="6">
    <location>
        <position position="75"/>
    </location>
</feature>
<dbReference type="InterPro" id="IPR050390">
    <property type="entry name" value="C5-Methyltransferase"/>
</dbReference>
<dbReference type="EC" id="2.1.1.37" evidence="1"/>
<keyword evidence="5" id="KW-0680">Restriction system</keyword>
<dbReference type="GO" id="GO:0003886">
    <property type="term" value="F:DNA (cytosine-5-)-methyltransferase activity"/>
    <property type="evidence" value="ECO:0007669"/>
    <property type="project" value="UniProtKB-EC"/>
</dbReference>
<dbReference type="PANTHER" id="PTHR10629">
    <property type="entry name" value="CYTOSINE-SPECIFIC METHYLTRANSFERASE"/>
    <property type="match status" value="1"/>
</dbReference>
<evidence type="ECO:0000256" key="3">
    <source>
        <dbReference type="ARBA" id="ARBA00022679"/>
    </source>
</evidence>
<dbReference type="GO" id="GO:0044027">
    <property type="term" value="P:negative regulation of gene expression via chromosomal CpG island methylation"/>
    <property type="evidence" value="ECO:0007669"/>
    <property type="project" value="TreeGrafter"/>
</dbReference>
<dbReference type="NCBIfam" id="TIGR00675">
    <property type="entry name" value="dcm"/>
    <property type="match status" value="1"/>
</dbReference>
<sequence>MDLFSGAGGLSQGLTDAGWTVAAAVDHDPKALDTHRANFPGLALDVDLGDENARAGLVRLLRQVEIDLVAGGPPCQPFSRAGRSKIRSLVEAGKRNPEDHRKELWRAFVGVVLKVRPRAVLMENVPDMALGDELFVVRTIVAMLEQAGYRTQVRLVDAWRFGVPQHRQRLILLARRDGAAFIWPEEVEHFTTLREAIDDLPRLNLGTGGRRMTHTSEGLSPFAQRMRRGAEPGIVFDHMTRPVRDDDRRVFAQMTSKTLYSAIDPSLRRYTADTFDDKYKRLDWNDRSRSITAHIAKDGYWYIHPEEHRTLTVREAARIQTFPDSFRFAGTRSDAFRQIGNAVPPMLGEAAARALAKRKELGDDGHRDWTSVRKILAQHATRQRRGENWYLLPEQGRPPALAALVAMVAGQPGLGSALEPLRGTATLTRQLLQRVLEGRTTPRLRNAVERLAPLLEDPDVAQDADQLEIKLGLRAAEADLFRLLLGEDRLVPNQTATRVAARVVGTDSHTTNRLTAGRLDLALLVGSGVHAASRMAAVRLLGATVCRTEATKSLCVACPLRKKCASALV</sequence>
<dbReference type="GO" id="GO:0009307">
    <property type="term" value="P:DNA restriction-modification system"/>
    <property type="evidence" value="ECO:0007669"/>
    <property type="project" value="UniProtKB-KW"/>
</dbReference>
<dbReference type="GO" id="GO:0003677">
    <property type="term" value="F:DNA binding"/>
    <property type="evidence" value="ECO:0007669"/>
    <property type="project" value="TreeGrafter"/>
</dbReference>
<evidence type="ECO:0000313" key="7">
    <source>
        <dbReference type="EMBL" id="SCF34710.1"/>
    </source>
</evidence>
<evidence type="ECO:0000256" key="2">
    <source>
        <dbReference type="ARBA" id="ARBA00022603"/>
    </source>
</evidence>
<dbReference type="InterPro" id="IPR029063">
    <property type="entry name" value="SAM-dependent_MTases_sf"/>
</dbReference>
<evidence type="ECO:0000256" key="6">
    <source>
        <dbReference type="PROSITE-ProRule" id="PRU01016"/>
    </source>
</evidence>
<proteinExistence type="inferred from homology"/>
<reference evidence="8" key="1">
    <citation type="submission" date="2016-06" db="EMBL/GenBank/DDBJ databases">
        <authorList>
            <person name="Varghese N."/>
            <person name="Submissions Spin"/>
        </authorList>
    </citation>
    <scope>NUCLEOTIDE SEQUENCE [LARGE SCALE GENOMIC DNA]</scope>
    <source>
        <strain evidence="8">DSM 43909</strain>
    </source>
</reference>
<keyword evidence="2 6" id="KW-0489">Methyltransferase</keyword>
<name>A0A1C4ZNS5_MICVI</name>
<evidence type="ECO:0000256" key="5">
    <source>
        <dbReference type="ARBA" id="ARBA00022747"/>
    </source>
</evidence>
<dbReference type="REBASE" id="157971">
    <property type="entry name" value="M.Mvi43909ORF5879P"/>
</dbReference>
<dbReference type="Pfam" id="PF00145">
    <property type="entry name" value="DNA_methylase"/>
    <property type="match status" value="1"/>
</dbReference>
<dbReference type="Gene3D" id="3.90.120.10">
    <property type="entry name" value="DNA Methylase, subunit A, domain 2"/>
    <property type="match status" value="1"/>
</dbReference>